<sequence>MTSKTCPQRYEELLKPPAPSAQARPLLTTSSSASSLHAGEAPRPTSSGSSEQAESVIDSAGCIIVSLDGADNIVPAASSAAPPPQTRTMPTSRYDDPRAIYQRYVAARDAWYKVQPRGSIKTNQQYRRALGLPLRYDKSSYQWCLDWKQMGKRCDTPNGSRDWTKEEMITYLDWSKAEDDRVEAQVAAEMERSPFSSRRGMHDSWEAAAVDSESQQAIHSGR</sequence>
<feature type="region of interest" description="Disordered" evidence="1">
    <location>
        <begin position="190"/>
        <end position="222"/>
    </location>
</feature>
<dbReference type="EMBL" id="MRCX01000404">
    <property type="protein sequence ID" value="RKK65529.1"/>
    <property type="molecule type" value="Genomic_DNA"/>
</dbReference>
<protein>
    <submittedName>
        <fullName evidence="2">Uncharacterized protein</fullName>
    </submittedName>
</protein>
<organism evidence="2 3">
    <name type="scientific">Fusarium oxysporum</name>
    <name type="common">Fusarium vascular wilt</name>
    <dbReference type="NCBI Taxonomy" id="5507"/>
    <lineage>
        <taxon>Eukaryota</taxon>
        <taxon>Fungi</taxon>
        <taxon>Dikarya</taxon>
        <taxon>Ascomycota</taxon>
        <taxon>Pezizomycotina</taxon>
        <taxon>Sordariomycetes</taxon>
        <taxon>Hypocreomycetidae</taxon>
        <taxon>Hypocreales</taxon>
        <taxon>Nectriaceae</taxon>
        <taxon>Fusarium</taxon>
        <taxon>Fusarium oxysporum species complex</taxon>
    </lineage>
</organism>
<reference evidence="2 3" key="1">
    <citation type="journal article" date="2018" name="Sci. Rep.">
        <title>Characterisation of pathogen-specific regions and novel effector candidates in Fusarium oxysporum f. sp. cepae.</title>
        <authorList>
            <person name="Armitage A.D."/>
            <person name="Taylor A."/>
            <person name="Sobczyk M.K."/>
            <person name="Baxter L."/>
            <person name="Greenfield B.P."/>
            <person name="Bates H.J."/>
            <person name="Wilson F."/>
            <person name="Jackson A.C."/>
            <person name="Ott S."/>
            <person name="Harrison R.J."/>
            <person name="Clarkson J.P."/>
        </authorList>
    </citation>
    <scope>NUCLEOTIDE SEQUENCE [LARGE SCALE GENOMIC DNA]</scope>
    <source>
        <strain evidence="2 3">Fo_A13</strain>
    </source>
</reference>
<feature type="region of interest" description="Disordered" evidence="1">
    <location>
        <begin position="1"/>
        <end position="53"/>
    </location>
</feature>
<evidence type="ECO:0000313" key="3">
    <source>
        <dbReference type="Proteomes" id="UP000285084"/>
    </source>
</evidence>
<dbReference type="VEuPathDB" id="FungiDB:FOXG_22224"/>
<dbReference type="VEuPathDB" id="FungiDB:FOC1_g10006780"/>
<dbReference type="Proteomes" id="UP000285084">
    <property type="component" value="Unassembled WGS sequence"/>
</dbReference>
<feature type="compositionally biased region" description="Polar residues" evidence="1">
    <location>
        <begin position="212"/>
        <end position="222"/>
    </location>
</feature>
<proteinExistence type="predicted"/>
<dbReference type="VEuPathDB" id="FungiDB:FOC4_g10000548"/>
<dbReference type="VEuPathDB" id="FungiDB:HZS61_002538"/>
<feature type="compositionally biased region" description="Polar residues" evidence="1">
    <location>
        <begin position="44"/>
        <end position="53"/>
    </location>
</feature>
<feature type="compositionally biased region" description="Low complexity" evidence="1">
    <location>
        <begin position="26"/>
        <end position="36"/>
    </location>
</feature>
<dbReference type="VEuPathDB" id="FungiDB:FOMG_16699"/>
<accession>A0A420MBX8</accession>
<gene>
    <name evidence="2" type="ORF">BFJ69_g16200</name>
</gene>
<evidence type="ECO:0000313" key="2">
    <source>
        <dbReference type="EMBL" id="RKK65529.1"/>
    </source>
</evidence>
<dbReference type="VEuPathDB" id="FungiDB:FOZG_18411"/>
<name>A0A420MBX8_FUSOX</name>
<comment type="caution">
    <text evidence="2">The sequence shown here is derived from an EMBL/GenBank/DDBJ whole genome shotgun (WGS) entry which is preliminary data.</text>
</comment>
<dbReference type="AlphaFoldDB" id="A0A420MBX8"/>
<evidence type="ECO:0000256" key="1">
    <source>
        <dbReference type="SAM" id="MobiDB-lite"/>
    </source>
</evidence>